<dbReference type="InterPro" id="IPR012317">
    <property type="entry name" value="Poly(ADP-ribose)pol_cat_dom"/>
</dbReference>
<keyword evidence="6" id="KW-0862">Zinc</keyword>
<evidence type="ECO:0000256" key="9">
    <source>
        <dbReference type="PROSITE-ProRule" id="PRU01371"/>
    </source>
</evidence>
<evidence type="ECO:0000256" key="5">
    <source>
        <dbReference type="ARBA" id="ARBA00022771"/>
    </source>
</evidence>
<feature type="domain" description="C2HC/C3H-type" evidence="14">
    <location>
        <begin position="186"/>
        <end position="215"/>
    </location>
</feature>
<dbReference type="Gene3D" id="1.10.8.10">
    <property type="entry name" value="DNA helicase RuvA subunit, C-terminal domain"/>
    <property type="match status" value="1"/>
</dbReference>
<dbReference type="Pfam" id="PF00627">
    <property type="entry name" value="UBA"/>
    <property type="match status" value="1"/>
</dbReference>
<keyword evidence="3 10" id="KW-0808">Transferase</keyword>
<dbReference type="SUPFAM" id="SSF46934">
    <property type="entry name" value="UBA-like"/>
    <property type="match status" value="1"/>
</dbReference>
<keyword evidence="4" id="KW-0479">Metal-binding</keyword>
<dbReference type="SMART" id="SM00165">
    <property type="entry name" value="UBA"/>
    <property type="match status" value="1"/>
</dbReference>
<dbReference type="SUPFAM" id="SSF56399">
    <property type="entry name" value="ADP-ribosylation"/>
    <property type="match status" value="1"/>
</dbReference>
<keyword evidence="16" id="KW-1185">Reference proteome</keyword>
<name>A0ABP0NJ32_9DINO</name>
<dbReference type="PROSITE" id="PS50030">
    <property type="entry name" value="UBA"/>
    <property type="match status" value="1"/>
</dbReference>
<dbReference type="EMBL" id="CAXAMN010021806">
    <property type="protein sequence ID" value="CAK9063584.1"/>
    <property type="molecule type" value="Genomic_DNA"/>
</dbReference>
<feature type="compositionally biased region" description="Basic and acidic residues" evidence="11">
    <location>
        <begin position="217"/>
        <end position="232"/>
    </location>
</feature>
<keyword evidence="7 10" id="KW-0520">NAD</keyword>
<evidence type="ECO:0000256" key="3">
    <source>
        <dbReference type="ARBA" id="ARBA00022679"/>
    </source>
</evidence>
<dbReference type="Pfam" id="PF13913">
    <property type="entry name" value="zf-C2HC_2"/>
    <property type="match status" value="3"/>
</dbReference>
<evidence type="ECO:0000256" key="1">
    <source>
        <dbReference type="ARBA" id="ARBA00004123"/>
    </source>
</evidence>
<feature type="domain" description="UBA" evidence="12">
    <location>
        <begin position="38"/>
        <end position="78"/>
    </location>
</feature>
<evidence type="ECO:0000259" key="14">
    <source>
        <dbReference type="PROSITE" id="PS52027"/>
    </source>
</evidence>
<dbReference type="InterPro" id="IPR049899">
    <property type="entry name" value="Znf_C2HC_C3H"/>
</dbReference>
<dbReference type="EC" id="2.4.2.-" evidence="10"/>
<dbReference type="InterPro" id="IPR009060">
    <property type="entry name" value="UBA-like_sf"/>
</dbReference>
<evidence type="ECO:0000256" key="2">
    <source>
        <dbReference type="ARBA" id="ARBA00022676"/>
    </source>
</evidence>
<dbReference type="PANTHER" id="PTHR14453">
    <property type="entry name" value="PARP/ZINC FINGER CCCH TYPE DOMAIN CONTAINING PROTEIN"/>
    <property type="match status" value="1"/>
</dbReference>
<feature type="region of interest" description="Disordered" evidence="11">
    <location>
        <begin position="217"/>
        <end position="238"/>
    </location>
</feature>
<evidence type="ECO:0000256" key="7">
    <source>
        <dbReference type="ARBA" id="ARBA00023027"/>
    </source>
</evidence>
<evidence type="ECO:0000256" key="11">
    <source>
        <dbReference type="SAM" id="MobiDB-lite"/>
    </source>
</evidence>
<dbReference type="PROSITE" id="PS52027">
    <property type="entry name" value="ZF_C2HC_C3H"/>
    <property type="match status" value="1"/>
</dbReference>
<protein>
    <recommendedName>
        <fullName evidence="10">Poly [ADP-ribose] polymerase</fullName>
        <shortName evidence="10">PARP</shortName>
        <ecNumber evidence="10">2.4.2.-</ecNumber>
    </recommendedName>
</protein>
<keyword evidence="2 10" id="KW-0328">Glycosyltransferase</keyword>
<dbReference type="PROSITE" id="PS51059">
    <property type="entry name" value="PARP_CATALYTIC"/>
    <property type="match status" value="1"/>
</dbReference>
<dbReference type="InterPro" id="IPR015940">
    <property type="entry name" value="UBA"/>
</dbReference>
<reference evidence="15 16" key="1">
    <citation type="submission" date="2024-02" db="EMBL/GenBank/DDBJ databases">
        <authorList>
            <person name="Chen Y."/>
            <person name="Shah S."/>
            <person name="Dougan E. K."/>
            <person name="Thang M."/>
            <person name="Chan C."/>
        </authorList>
    </citation>
    <scope>NUCLEOTIDE SEQUENCE [LARGE SCALE GENOMIC DNA]</scope>
</reference>
<evidence type="ECO:0000259" key="12">
    <source>
        <dbReference type="PROSITE" id="PS50030"/>
    </source>
</evidence>
<feature type="region of interest" description="Disordered" evidence="11">
    <location>
        <begin position="275"/>
        <end position="318"/>
    </location>
</feature>
<evidence type="ECO:0000256" key="10">
    <source>
        <dbReference type="RuleBase" id="RU362114"/>
    </source>
</evidence>
<dbReference type="CDD" id="cd01439">
    <property type="entry name" value="TCCD_inducible_PARP_like"/>
    <property type="match status" value="1"/>
</dbReference>
<comment type="caution">
    <text evidence="15">The sequence shown here is derived from an EMBL/GenBank/DDBJ whole genome shotgun (WGS) entry which is preliminary data.</text>
</comment>
<evidence type="ECO:0000313" key="16">
    <source>
        <dbReference type="Proteomes" id="UP001642484"/>
    </source>
</evidence>
<evidence type="ECO:0000259" key="13">
    <source>
        <dbReference type="PROSITE" id="PS51059"/>
    </source>
</evidence>
<evidence type="ECO:0000256" key="6">
    <source>
        <dbReference type="ARBA" id="ARBA00022833"/>
    </source>
</evidence>
<evidence type="ECO:0000313" key="15">
    <source>
        <dbReference type="EMBL" id="CAK9063584.1"/>
    </source>
</evidence>
<dbReference type="PANTHER" id="PTHR14453:SF67">
    <property type="entry name" value="POLY [ADP-RIBOSE] POLYMERASE"/>
    <property type="match status" value="1"/>
</dbReference>
<keyword evidence="8" id="KW-0539">Nucleus</keyword>
<organism evidence="15 16">
    <name type="scientific">Durusdinium trenchii</name>
    <dbReference type="NCBI Taxonomy" id="1381693"/>
    <lineage>
        <taxon>Eukaryota</taxon>
        <taxon>Sar</taxon>
        <taxon>Alveolata</taxon>
        <taxon>Dinophyceae</taxon>
        <taxon>Suessiales</taxon>
        <taxon>Symbiodiniaceae</taxon>
        <taxon>Durusdinium</taxon>
    </lineage>
</organism>
<dbReference type="Proteomes" id="UP001642484">
    <property type="component" value="Unassembled WGS sequence"/>
</dbReference>
<keyword evidence="5 9" id="KW-0863">Zinc-finger</keyword>
<sequence>MSFGADDAQIDDAAGGPRLHFSDDRFLHRVLLEAQKNGNDAKSVSRLQDMGFGPEIAKVALHVCGGDERKALELCMSGLSFVDDTVLEKRAPPAPLRCYICGQKYLTHKSLDIHLKACRRRFELRESQRHPSERCRLLDESEVPEGESLEHHYEVMRGMTSLGKQSDAPDDEASYPAPQMASYPSKLMPCEHCKRTFHPDRLATHQRVCLQRPRLEHNERSEKVDRRPERRRVTLAGPPPAAVNSYTAFCNQLERCSFCARQFRPDLLAAHQRSCSAVRRASPAVRPKSRPRSPSPSATPVFRPADRRKSSSSFRLKWTSPAMGKAASAVPGEAVPGRSDAEMVSTGLLLESKLIAEAKETDERRLRDELEERIPEAHILGIYRVLGGQANVYEALKSTMAQGAGPDQQRQQPEERDLWHGTAWSFVPKILKQGFNRSFAGRHGTLLGHATYFSSDPRYSMRFCGKKGGADGTKVLVVARVLVGRYCKGSPTDVEPPLLNSQGDRFDTTVDNAEAPSIFAVFRDFQALPLFLVEIVA</sequence>
<evidence type="ECO:0000256" key="4">
    <source>
        <dbReference type="ARBA" id="ARBA00022723"/>
    </source>
</evidence>
<evidence type="ECO:0000256" key="8">
    <source>
        <dbReference type="ARBA" id="ARBA00023242"/>
    </source>
</evidence>
<dbReference type="InterPro" id="IPR052056">
    <property type="entry name" value="Mono-ARTD/PARP"/>
</dbReference>
<dbReference type="Gene3D" id="3.30.160.60">
    <property type="entry name" value="Classic Zinc Finger"/>
    <property type="match status" value="2"/>
</dbReference>
<proteinExistence type="predicted"/>
<gene>
    <name evidence="15" type="ORF">CCMP2556_LOCUS31246</name>
</gene>
<feature type="domain" description="PARP catalytic" evidence="13">
    <location>
        <begin position="341"/>
        <end position="537"/>
    </location>
</feature>
<dbReference type="Pfam" id="PF00644">
    <property type="entry name" value="PARP"/>
    <property type="match status" value="1"/>
</dbReference>
<accession>A0ABP0NJ32</accession>
<dbReference type="Gene3D" id="3.90.228.10">
    <property type="match status" value="1"/>
</dbReference>
<comment type="subcellular location">
    <subcellularLocation>
        <location evidence="1">Nucleus</location>
    </subcellularLocation>
</comment>